<gene>
    <name evidence="2" type="ORF">MGWOODY_Clf2533</name>
</gene>
<accession>A0A161JVA7</accession>
<sequence length="545" mass="56843">MDQLRGQELKEAFSTATGFLEEHRDVVNALNVFPVPDGDTGTNMLLTMRSAIQSASEDCPDGENHSVGAVSSALAQGAFFGARGNSGVILSQFFKGFSDALAGKEFLAADDLTLAFKLASAATYESVGNPVEGTMLTVIRMASEALQRSDSDLPGLWEVAYQASQDALAGTREQLPVLKEAGVVDAGGLGMVILIGGALRSISANGSSGVELPELSRFHGTANAIGGPVKTKFLETTLEQEWGYCTQFIISSVDGRDLDIGQVRTHFQGTTLSTVVVGDQRNVRVHVHLEETGPALSYAESLGAVSDVKIESMDSQNERFASSSHSGAVALAVLSIVQGEGLAHLFRDSGCAGVIEGGQTMNPSVRQIIDAARSTNAVDVIVLPNNGNVVLAAEQAAAAESSMHVVPTKSVPQGVTALLVYNPEGTWEENVAAMTAALSEVASVEVTAAVRGVTIGGLEVKEGQHIGLLEGKLVSSEDSSEKALMAALKLTDLSSDAIVSLYYGAGSSAADAQQVADGLEAEFPGIQVDLIDGKQHHHQYLASVE</sequence>
<dbReference type="SMART" id="SM01121">
    <property type="entry name" value="Dak1_2"/>
    <property type="match status" value="1"/>
</dbReference>
<dbReference type="InterPro" id="IPR048394">
    <property type="entry name" value="FakA-like_M"/>
</dbReference>
<dbReference type="Pfam" id="PF21645">
    <property type="entry name" value="FakA-like_M"/>
    <property type="match status" value="1"/>
</dbReference>
<dbReference type="AlphaFoldDB" id="A0A161JVA7"/>
<dbReference type="Pfam" id="PF02734">
    <property type="entry name" value="Dak2"/>
    <property type="match status" value="1"/>
</dbReference>
<dbReference type="PROSITE" id="PS51480">
    <property type="entry name" value="DHAL"/>
    <property type="match status" value="1"/>
</dbReference>
<dbReference type="PANTHER" id="PTHR33434">
    <property type="entry name" value="DEGV DOMAIN-CONTAINING PROTEIN DR_1986-RELATED"/>
    <property type="match status" value="1"/>
</dbReference>
<feature type="domain" description="DhaL" evidence="1">
    <location>
        <begin position="7"/>
        <end position="200"/>
    </location>
</feature>
<keyword evidence="2" id="KW-0808">Transferase</keyword>
<proteinExistence type="predicted"/>
<dbReference type="Gene3D" id="1.25.40.340">
    <property type="match status" value="1"/>
</dbReference>
<dbReference type="GO" id="GO:0006071">
    <property type="term" value="P:glycerol metabolic process"/>
    <property type="evidence" value="ECO:0007669"/>
    <property type="project" value="InterPro"/>
</dbReference>
<evidence type="ECO:0000259" key="1">
    <source>
        <dbReference type="PROSITE" id="PS51480"/>
    </source>
</evidence>
<reference evidence="2" key="1">
    <citation type="submission" date="2015-10" db="EMBL/GenBank/DDBJ databases">
        <authorList>
            <person name="Gilbert D.G."/>
        </authorList>
    </citation>
    <scope>NUCLEOTIDE SEQUENCE</scope>
</reference>
<keyword evidence="2" id="KW-0418">Kinase</keyword>
<dbReference type="NCBIfam" id="TIGR03599">
    <property type="entry name" value="YloV"/>
    <property type="match status" value="1"/>
</dbReference>
<dbReference type="InterPro" id="IPR019986">
    <property type="entry name" value="YloV-like"/>
</dbReference>
<dbReference type="InterPro" id="IPR036117">
    <property type="entry name" value="DhaL_dom_sf"/>
</dbReference>
<dbReference type="PANTHER" id="PTHR33434:SF4">
    <property type="entry name" value="PHOSPHATASE PROTEIN"/>
    <property type="match status" value="1"/>
</dbReference>
<protein>
    <submittedName>
        <fullName evidence="2">Dihydroxyacetone kinase family protein</fullName>
    </submittedName>
</protein>
<dbReference type="EMBL" id="FAXA01000177">
    <property type="protein sequence ID" value="CUV02083.1"/>
    <property type="molecule type" value="Genomic_DNA"/>
</dbReference>
<dbReference type="GO" id="GO:0004371">
    <property type="term" value="F:glycerone kinase activity"/>
    <property type="evidence" value="ECO:0007669"/>
    <property type="project" value="InterPro"/>
</dbReference>
<dbReference type="Pfam" id="PF13684">
    <property type="entry name" value="FakA-like_C"/>
    <property type="match status" value="1"/>
</dbReference>
<dbReference type="InterPro" id="IPR004007">
    <property type="entry name" value="DhaL_dom"/>
</dbReference>
<dbReference type="SMART" id="SM01120">
    <property type="entry name" value="Dak2"/>
    <property type="match status" value="1"/>
</dbReference>
<dbReference type="InterPro" id="IPR033470">
    <property type="entry name" value="FakA-like_C"/>
</dbReference>
<organism evidence="2">
    <name type="scientific">hydrothermal vent metagenome</name>
    <dbReference type="NCBI Taxonomy" id="652676"/>
    <lineage>
        <taxon>unclassified sequences</taxon>
        <taxon>metagenomes</taxon>
        <taxon>ecological metagenomes</taxon>
    </lineage>
</organism>
<name>A0A161JVA7_9ZZZZ</name>
<dbReference type="SUPFAM" id="SSF101473">
    <property type="entry name" value="DhaL-like"/>
    <property type="match status" value="1"/>
</dbReference>
<evidence type="ECO:0000313" key="2">
    <source>
        <dbReference type="EMBL" id="CUV02083.1"/>
    </source>
</evidence>
<dbReference type="InterPro" id="IPR050270">
    <property type="entry name" value="DegV_domain_contain"/>
</dbReference>